<dbReference type="EMBL" id="AGBW02011687">
    <property type="protein sequence ID" value="OWR46306.1"/>
    <property type="molecule type" value="Genomic_DNA"/>
</dbReference>
<protein>
    <submittedName>
        <fullName evidence="1">Uncharacterized protein</fullName>
    </submittedName>
</protein>
<reference evidence="1 2" key="1">
    <citation type="journal article" date="2011" name="Cell">
        <title>The monarch butterfly genome yields insights into long-distance migration.</title>
        <authorList>
            <person name="Zhan S."/>
            <person name="Merlin C."/>
            <person name="Boore J.L."/>
            <person name="Reppert S.M."/>
        </authorList>
    </citation>
    <scope>NUCLEOTIDE SEQUENCE [LARGE SCALE GENOMIC DNA]</scope>
    <source>
        <strain evidence="1">F-2</strain>
    </source>
</reference>
<gene>
    <name evidence="1" type="ORF">KGM_202473</name>
</gene>
<sequence length="53" mass="6175">MEDEWPQPSLVIINNTMKVLHFTLRFTSLDFTSPHERPQRGLAPDCRLGPRIL</sequence>
<dbReference type="InParanoid" id="A0A212EXT7"/>
<keyword evidence="2" id="KW-1185">Reference proteome</keyword>
<dbReference type="KEGG" id="dpl:KGM_202473"/>
<dbReference type="Proteomes" id="UP000007151">
    <property type="component" value="Unassembled WGS sequence"/>
</dbReference>
<organism evidence="1 2">
    <name type="scientific">Danaus plexippus plexippus</name>
    <dbReference type="NCBI Taxonomy" id="278856"/>
    <lineage>
        <taxon>Eukaryota</taxon>
        <taxon>Metazoa</taxon>
        <taxon>Ecdysozoa</taxon>
        <taxon>Arthropoda</taxon>
        <taxon>Hexapoda</taxon>
        <taxon>Insecta</taxon>
        <taxon>Pterygota</taxon>
        <taxon>Neoptera</taxon>
        <taxon>Endopterygota</taxon>
        <taxon>Lepidoptera</taxon>
        <taxon>Glossata</taxon>
        <taxon>Ditrysia</taxon>
        <taxon>Papilionoidea</taxon>
        <taxon>Nymphalidae</taxon>
        <taxon>Danainae</taxon>
        <taxon>Danaini</taxon>
        <taxon>Danaina</taxon>
        <taxon>Danaus</taxon>
        <taxon>Danaus</taxon>
    </lineage>
</organism>
<proteinExistence type="predicted"/>
<accession>A0A212EXT7</accession>
<comment type="caution">
    <text evidence="1">The sequence shown here is derived from an EMBL/GenBank/DDBJ whole genome shotgun (WGS) entry which is preliminary data.</text>
</comment>
<name>A0A212EXT7_DANPL</name>
<evidence type="ECO:0000313" key="1">
    <source>
        <dbReference type="EMBL" id="OWR46306.1"/>
    </source>
</evidence>
<dbReference type="AlphaFoldDB" id="A0A212EXT7"/>
<evidence type="ECO:0000313" key="2">
    <source>
        <dbReference type="Proteomes" id="UP000007151"/>
    </source>
</evidence>